<organism evidence="2 3">
    <name type="scientific">Paracoccus onubensis</name>
    <dbReference type="NCBI Taxonomy" id="1675788"/>
    <lineage>
        <taxon>Bacteria</taxon>
        <taxon>Pseudomonadati</taxon>
        <taxon>Pseudomonadota</taxon>
        <taxon>Alphaproteobacteria</taxon>
        <taxon>Rhodobacterales</taxon>
        <taxon>Paracoccaceae</taxon>
        <taxon>Paracoccus</taxon>
    </lineage>
</organism>
<keyword evidence="3" id="KW-1185">Reference proteome</keyword>
<dbReference type="RefSeq" id="WP_119747913.1">
    <property type="nucleotide sequence ID" value="NZ_QZCG01000005.1"/>
</dbReference>
<name>A0A418SY12_9RHOB</name>
<protein>
    <recommendedName>
        <fullName evidence="1">YcaO domain-containing protein</fullName>
    </recommendedName>
</protein>
<gene>
    <name evidence="2" type="ORF">D3P04_08695</name>
</gene>
<dbReference type="Proteomes" id="UP000284202">
    <property type="component" value="Unassembled WGS sequence"/>
</dbReference>
<evidence type="ECO:0000313" key="2">
    <source>
        <dbReference type="EMBL" id="RJE85821.1"/>
    </source>
</evidence>
<dbReference type="PANTHER" id="PTHR37809:SF1">
    <property type="entry name" value="RIBOSOMAL PROTEIN S12 METHYLTHIOTRANSFERASE ACCESSORY FACTOR YCAO"/>
    <property type="match status" value="1"/>
</dbReference>
<proteinExistence type="predicted"/>
<dbReference type="Gene3D" id="3.30.160.660">
    <property type="match status" value="1"/>
</dbReference>
<dbReference type="Pfam" id="PF02624">
    <property type="entry name" value="YcaO"/>
    <property type="match status" value="1"/>
</dbReference>
<dbReference type="OrthoDB" id="109999at2"/>
<dbReference type="InterPro" id="IPR003776">
    <property type="entry name" value="YcaO-like_dom"/>
</dbReference>
<dbReference type="InterPro" id="IPR027624">
    <property type="entry name" value="TOMM_cyclo_SagD"/>
</dbReference>
<accession>A0A418SY12</accession>
<dbReference type="PROSITE" id="PS51664">
    <property type="entry name" value="YCAO"/>
    <property type="match status" value="1"/>
</dbReference>
<feature type="domain" description="YcaO" evidence="1">
    <location>
        <begin position="76"/>
        <end position="447"/>
    </location>
</feature>
<dbReference type="PANTHER" id="PTHR37809">
    <property type="entry name" value="RIBOSOMAL PROTEIN S12 METHYLTHIOTRANSFERASE ACCESSORY FACTOR YCAO"/>
    <property type="match status" value="1"/>
</dbReference>
<dbReference type="Gene3D" id="3.30.1330.230">
    <property type="match status" value="1"/>
</dbReference>
<comment type="caution">
    <text evidence="2">The sequence shown here is derived from an EMBL/GenBank/DDBJ whole genome shotgun (WGS) entry which is preliminary data.</text>
</comment>
<dbReference type="AlphaFoldDB" id="A0A418SY12"/>
<dbReference type="NCBIfam" id="TIGR03604">
    <property type="entry name" value="TOMM_cyclo_SagD"/>
    <property type="match status" value="1"/>
</dbReference>
<evidence type="ECO:0000313" key="3">
    <source>
        <dbReference type="Proteomes" id="UP000284202"/>
    </source>
</evidence>
<dbReference type="Gene3D" id="3.30.40.250">
    <property type="match status" value="1"/>
</dbReference>
<evidence type="ECO:0000259" key="1">
    <source>
        <dbReference type="PROSITE" id="PS51664"/>
    </source>
</evidence>
<dbReference type="EMBL" id="QZCG01000005">
    <property type="protein sequence ID" value="RJE85821.1"/>
    <property type="molecule type" value="Genomic_DNA"/>
</dbReference>
<reference evidence="3" key="1">
    <citation type="submission" date="2018-09" db="EMBL/GenBank/DDBJ databases">
        <title>Acidovorax cavernicola nov. sp. isolated from Gruta de las Maravillas (Aracena, Spain).</title>
        <authorList>
            <person name="Jurado V."/>
            <person name="Gutierrez-Patricio S."/>
            <person name="Gonzalez-Pimentel J.L."/>
            <person name="Miller A.Z."/>
            <person name="Laiz L."/>
            <person name="Saiz-Jimenez C."/>
        </authorList>
    </citation>
    <scope>NUCLEOTIDE SEQUENCE [LARGE SCALE GENOMIC DNA]</scope>
    <source>
        <strain evidence="3">1011MAR3C25</strain>
    </source>
</reference>
<sequence length="447" mass="49568">MNPVLDLDISYLRARYPFQRLLMPQGGILSGASKMAPDQGSPDMHVAVTDIGNMTKVFPHIIKPDGNDVLDEPMGGAGADLDEEMAWLRAVMEGAERYANMAYDESDFVVASGNEIGELGIDLDDIARCSDAEYADPACPFNPPQKSLPIRWTRGWSLSKKCERWVPTVMTHLYTRPSRNERFWQEISTGVAAHTDLGAAVVSALCEVIERDALAILWLAQLPLPRIDIPQPYPPALADNHRMLDQSLVKQIFFDATSDLKVPTVYSLQLVENHPKLSQYVNCATGFDPATLVAKTIREAAPARPVLQQQSNMPQNVDDYRALSDGANMLGLPEWRKAFDFLMKSPNSISLADMLAPDLPRPVDCIGYILEQLEAQGMEAVICDLTTDELREMGIWVVRAVIPGLMPMSVVQKARFLGTPRLYDYPRRAGFKAISEADINPLPQPFA</sequence>